<name>A0A0N0DBQ3_FUSLA</name>
<dbReference type="EMBL" id="JXCE01000480">
    <property type="protein sequence ID" value="KPA37087.1"/>
    <property type="molecule type" value="Genomic_DNA"/>
</dbReference>
<evidence type="ECO:0000313" key="4">
    <source>
        <dbReference type="Proteomes" id="UP000037904"/>
    </source>
</evidence>
<sequence>MSSVPPASYSRLLWLSLDGTLASGLGSSRDTFVSVLPYLVSQSENVVQVNLLGPGSGFTPFDRIFGGAWAARYLAQIISVLGLPERGDNRFFHLLDKHCDKDPRFQSPVGPELLEYDTTIPLSPGTKESGHCLYSGKDWVLQLSALLFMTDTGPSEDVKNSFHCLALHEEREPFSPTYMCGENVHQVFFVGNHGDMGWIDRRKESFVHAPLAWVIQQLHWHSSIQFDEKKLKEYFPSYGRAPDAHLPCINGPVTRTNRGILALMGRKVCKPWKDLVKCMPTSDNIESTYNATSSDTELPIVQIHTSARYYKQPDAVPSYIQNNLHEGRFHWVRQGCEPQSQGRSFVGTPRRSSSSRSSRMKTSPHSVINSKRLECVPVSEFTDSHGEKSHIIHEAPVGALEAKCLGLSDSAVSAWPCCGKQPEEMPAGPPKEDPVPARGRRTRRAITRLAQSVGFSRS</sequence>
<feature type="domain" description="T6SS Phospholipase effector Tle1-like catalytic" evidence="2">
    <location>
        <begin position="148"/>
        <end position="217"/>
    </location>
</feature>
<dbReference type="PANTHER" id="PTHR33840">
    <property type="match status" value="1"/>
</dbReference>
<dbReference type="Proteomes" id="UP000037904">
    <property type="component" value="Unassembled WGS sequence"/>
</dbReference>
<protein>
    <recommendedName>
        <fullName evidence="2">T6SS Phospholipase effector Tle1-like catalytic domain-containing protein</fullName>
    </recommendedName>
</protein>
<evidence type="ECO:0000259" key="2">
    <source>
        <dbReference type="Pfam" id="PF09994"/>
    </source>
</evidence>
<dbReference type="OrthoDB" id="59699at2759"/>
<dbReference type="Pfam" id="PF09994">
    <property type="entry name" value="T6SS_Tle1-like_cat"/>
    <property type="match status" value="1"/>
</dbReference>
<evidence type="ECO:0000313" key="3">
    <source>
        <dbReference type="EMBL" id="KPA37087.1"/>
    </source>
</evidence>
<organism evidence="3 4">
    <name type="scientific">Fusarium langsethiae</name>
    <dbReference type="NCBI Taxonomy" id="179993"/>
    <lineage>
        <taxon>Eukaryota</taxon>
        <taxon>Fungi</taxon>
        <taxon>Dikarya</taxon>
        <taxon>Ascomycota</taxon>
        <taxon>Pezizomycotina</taxon>
        <taxon>Sordariomycetes</taxon>
        <taxon>Hypocreomycetidae</taxon>
        <taxon>Hypocreales</taxon>
        <taxon>Nectriaceae</taxon>
        <taxon>Fusarium</taxon>
    </lineage>
</organism>
<comment type="caution">
    <text evidence="3">The sequence shown here is derived from an EMBL/GenBank/DDBJ whole genome shotgun (WGS) entry which is preliminary data.</text>
</comment>
<dbReference type="AlphaFoldDB" id="A0A0N0DBQ3"/>
<gene>
    <name evidence="3" type="ORF">FLAG1_10113</name>
</gene>
<evidence type="ECO:0000256" key="1">
    <source>
        <dbReference type="SAM" id="MobiDB-lite"/>
    </source>
</evidence>
<proteinExistence type="predicted"/>
<keyword evidence="4" id="KW-1185">Reference proteome</keyword>
<dbReference type="InterPro" id="IPR018712">
    <property type="entry name" value="Tle1-like_cat"/>
</dbReference>
<feature type="region of interest" description="Disordered" evidence="1">
    <location>
        <begin position="339"/>
        <end position="367"/>
    </location>
</feature>
<dbReference type="PANTHER" id="PTHR33840:SF1">
    <property type="entry name" value="TLE1 PHOSPHOLIPASE DOMAIN-CONTAINING PROTEIN"/>
    <property type="match status" value="1"/>
</dbReference>
<reference evidence="3 4" key="1">
    <citation type="submission" date="2015-04" db="EMBL/GenBank/DDBJ databases">
        <title>The draft genome sequence of Fusarium langsethiae, a T-2/HT-2 mycotoxin producer.</title>
        <authorList>
            <person name="Lysoe E."/>
            <person name="Divon H.H."/>
            <person name="Terzi V."/>
            <person name="Orru L."/>
            <person name="Lamontanara A."/>
            <person name="Kolseth A.-K."/>
            <person name="Frandsen R.J."/>
            <person name="Nielsen K."/>
            <person name="Thrane U."/>
        </authorList>
    </citation>
    <scope>NUCLEOTIDE SEQUENCE [LARGE SCALE GENOMIC DNA]</scope>
    <source>
        <strain evidence="3 4">Fl201059</strain>
    </source>
</reference>
<feature type="region of interest" description="Disordered" evidence="1">
    <location>
        <begin position="420"/>
        <end position="443"/>
    </location>
</feature>
<accession>A0A0N0DBQ3</accession>